<dbReference type="Proteomes" id="UP000793456">
    <property type="component" value="Chromosome XXIV"/>
</dbReference>
<organism evidence="1 2">
    <name type="scientific">Larimichthys crocea</name>
    <name type="common">Large yellow croaker</name>
    <name type="synonym">Pseudosciaena crocea</name>
    <dbReference type="NCBI Taxonomy" id="215358"/>
    <lineage>
        <taxon>Eukaryota</taxon>
        <taxon>Metazoa</taxon>
        <taxon>Chordata</taxon>
        <taxon>Craniata</taxon>
        <taxon>Vertebrata</taxon>
        <taxon>Euteleostomi</taxon>
        <taxon>Actinopterygii</taxon>
        <taxon>Neopterygii</taxon>
        <taxon>Teleostei</taxon>
        <taxon>Neoteleostei</taxon>
        <taxon>Acanthomorphata</taxon>
        <taxon>Eupercaria</taxon>
        <taxon>Sciaenidae</taxon>
        <taxon>Larimichthys</taxon>
    </lineage>
</organism>
<name>A0ACD3Q573_LARCR</name>
<accession>A0ACD3Q573</accession>
<keyword evidence="2" id="KW-1185">Reference proteome</keyword>
<protein>
    <submittedName>
        <fullName evidence="1">Uncharacterized protein</fullName>
    </submittedName>
</protein>
<evidence type="ECO:0000313" key="1">
    <source>
        <dbReference type="EMBL" id="TMS02189.1"/>
    </source>
</evidence>
<proteinExistence type="predicted"/>
<reference evidence="1" key="1">
    <citation type="submission" date="2018-11" db="EMBL/GenBank/DDBJ databases">
        <title>The sequence and de novo assembly of Larimichthys crocea genome using PacBio and Hi-C technologies.</title>
        <authorList>
            <person name="Xu P."/>
            <person name="Chen B."/>
            <person name="Zhou Z."/>
            <person name="Ke Q."/>
            <person name="Wu Y."/>
            <person name="Bai H."/>
            <person name="Pu F."/>
        </authorList>
    </citation>
    <scope>NUCLEOTIDE SEQUENCE</scope>
    <source>
        <tissue evidence="1">Muscle</tissue>
    </source>
</reference>
<gene>
    <name evidence="1" type="ORF">E3U43_007729</name>
</gene>
<dbReference type="EMBL" id="CM011697">
    <property type="protein sequence ID" value="TMS02189.1"/>
    <property type="molecule type" value="Genomic_DNA"/>
</dbReference>
<sequence length="1090" mass="120928">MDPTNEIVQNNREETPLPEPVHAPLYVPGYPEHSHQPSLPGFAFGPLVLVPVNGPAEFWFNPYSVPPSLVFLPEVHPNCCPVHSHQPGNPELVLGRAPQQVSEQLNVTPELSGNEQIEEEPKSEEGEPQNYKPDKLQTNNTDEETKSEFPPGSLELAERAFEEYMTIMDSLSPEVQHEQDKDEEMENVELESDSLLEYMEKVCSDNFISNVEVELEVEFLNSILSGDPEPTRLLARENQEQKVQLQEHPPSADIKINPGTEETSTVESTLNTDYLDFSLISNLEAIDFPPLNQLQQEALDLIPEQYSQPPPANSNSNSITDAAFTATSHFKETAPLQRAQLLICDPPDTKSDTKPNQDGQNSPLSMSSIEPLQTGALTKYYNSVDAMSPLYYDGSIFKDYNQSLQFLENIFSDDSPTPALEARGNDGLVEEPAARIPTGDVSEETSMSLSNLTGPKPADPPASESPTTSVSEANDDPQAVAVPSFRADLLTVTPTLLASPPAQSVLASPPAQIWEPEEQCSPKNINLKSPCLEDYPSPVPTNLSFVADSLAESCDPPIDANSSDSVTVDQSIEQSVEPLKKLQASPESELKGTTNEVQTRRNQRPRDQTQEKERLTDESIIERTEEKKPSEGSAKKTAKLTSQSDGVIHKKQKRRSYRGKQLFQREESHFKERSQATKTANAAEQFSQIGEVEHQNLAGQVQAFIVDGGEKCEANNSNLGTQIGTENALLTKMTQEEKVERLKSKEEVQTTSSVRITRSQSLTHITEERVQRTTRSLARTRGKVEHSEMNRSTKFSPKTDIQDDKQKNTTKLTTLPVSIKDKVSGDCSPVPLTKCSLQGPRVRINTRSQKDSLKGDQSSQASPEGLPSEINKSPVKSCENNPHVIPALSAGTRQQSKTVASSEGGVMGTETRDIYSLRSKTQSNVSKGVQENKEAKATRQPFNPKPSPEQTTGVKAEDGRGLALALSPMKRYRRECGASEEIKAKENEISLSPTKRGRWKRRAEVNSRDEGKDEVETAFRKMSPPSTRSQRKVKDFLGTLSAHDSGKHSQRETTRRRPSRRRLPTKYKDFILLKPNGHKRQPEKGKRKKH</sequence>
<evidence type="ECO:0000313" key="2">
    <source>
        <dbReference type="Proteomes" id="UP000793456"/>
    </source>
</evidence>
<comment type="caution">
    <text evidence="1">The sequence shown here is derived from an EMBL/GenBank/DDBJ whole genome shotgun (WGS) entry which is preliminary data.</text>
</comment>